<proteinExistence type="predicted"/>
<reference evidence="2 3" key="1">
    <citation type="journal article" date="2017" name="Genome Announc.">
        <title>Genome sequence of the saprophytic ascomycete Epicoccum nigrum ICMP 19927 strain isolated from New Zealand.</title>
        <authorList>
            <person name="Fokin M."/>
            <person name="Fleetwood D."/>
            <person name="Weir B.S."/>
            <person name="Villas-Boas S.G."/>
        </authorList>
    </citation>
    <scope>NUCLEOTIDE SEQUENCE [LARGE SCALE GENOMIC DNA]</scope>
    <source>
        <strain evidence="2 3">ICMP 19927</strain>
    </source>
</reference>
<sequence length="220" mass="21049">MISQLFFSTMLALAAAQSPTTLSIPGPEGDSDMIAASVVSANSAATTLALFCVEPGCGLFPAQTLVYGPKTFNMDMSDPTPGDDFTATQDCVVEASTAVCKESAAGSEANFPGSSTTTYDTVGVYKVTVTAGAEKLTQSGSAGASSSAASKTAAGSASSSAQTASVTPAPGSGSAAASASVSRTGSAAAPASTGGAAINAMVFSGGLVGAAAGVFGGLLL</sequence>
<dbReference type="OMA" id="MDISYSY"/>
<protein>
    <submittedName>
        <fullName evidence="2">Uncharacterized protein</fullName>
    </submittedName>
</protein>
<keyword evidence="1" id="KW-0732">Signal</keyword>
<dbReference type="InParanoid" id="A0A1Y2LX04"/>
<dbReference type="Proteomes" id="UP000193240">
    <property type="component" value="Unassembled WGS sequence"/>
</dbReference>
<evidence type="ECO:0000313" key="3">
    <source>
        <dbReference type="Proteomes" id="UP000193240"/>
    </source>
</evidence>
<dbReference type="EMBL" id="KZ107846">
    <property type="protein sequence ID" value="OSS48404.1"/>
    <property type="molecule type" value="Genomic_DNA"/>
</dbReference>
<evidence type="ECO:0000313" key="2">
    <source>
        <dbReference type="EMBL" id="OSS48404.1"/>
    </source>
</evidence>
<dbReference type="STRING" id="105696.A0A1Y2LX04"/>
<organism evidence="2 3">
    <name type="scientific">Epicoccum nigrum</name>
    <name type="common">Soil fungus</name>
    <name type="synonym">Epicoccum purpurascens</name>
    <dbReference type="NCBI Taxonomy" id="105696"/>
    <lineage>
        <taxon>Eukaryota</taxon>
        <taxon>Fungi</taxon>
        <taxon>Dikarya</taxon>
        <taxon>Ascomycota</taxon>
        <taxon>Pezizomycotina</taxon>
        <taxon>Dothideomycetes</taxon>
        <taxon>Pleosporomycetidae</taxon>
        <taxon>Pleosporales</taxon>
        <taxon>Pleosporineae</taxon>
        <taxon>Didymellaceae</taxon>
        <taxon>Epicoccum</taxon>
    </lineage>
</organism>
<dbReference type="PANTHER" id="PTHR40640">
    <property type="entry name" value="ANCHORED GLYCOPROTEIN, PUTATIVE (AFU_ORTHOLOGUE AFUA_8G04860)-RELATED"/>
    <property type="match status" value="1"/>
</dbReference>
<evidence type="ECO:0000256" key="1">
    <source>
        <dbReference type="SAM" id="SignalP"/>
    </source>
</evidence>
<dbReference type="AlphaFoldDB" id="A0A1Y2LX04"/>
<feature type="chain" id="PRO_5012011203" evidence="1">
    <location>
        <begin position="17"/>
        <end position="220"/>
    </location>
</feature>
<gene>
    <name evidence="2" type="ORF">B5807_07870</name>
</gene>
<dbReference type="PANTHER" id="PTHR40640:SF1">
    <property type="entry name" value="ANCHORED GLYCOPROTEIN, PUTATIVE (AFU_ORTHOLOGUE AFUA_8G04860)-RELATED"/>
    <property type="match status" value="1"/>
</dbReference>
<keyword evidence="3" id="KW-1185">Reference proteome</keyword>
<feature type="signal peptide" evidence="1">
    <location>
        <begin position="1"/>
        <end position="16"/>
    </location>
</feature>
<accession>A0A1Y2LX04</accession>
<name>A0A1Y2LX04_EPING</name>